<reference evidence="2 3" key="1">
    <citation type="submission" date="2020-05" db="EMBL/GenBank/DDBJ databases">
        <title>Draft genome sequence of Desulfovibrio sp. strain HN2T.</title>
        <authorList>
            <person name="Ueno A."/>
            <person name="Tamazawa S."/>
            <person name="Tamamura S."/>
            <person name="Murakami T."/>
            <person name="Kiyama T."/>
            <person name="Inomata H."/>
            <person name="Amano Y."/>
            <person name="Miyakawa K."/>
            <person name="Tamaki H."/>
            <person name="Naganuma T."/>
            <person name="Kaneko K."/>
        </authorList>
    </citation>
    <scope>NUCLEOTIDE SEQUENCE [LARGE SCALE GENOMIC DNA]</scope>
    <source>
        <strain evidence="2 3">HN2</strain>
    </source>
</reference>
<dbReference type="AlphaFoldDB" id="A0A7J0BHC5"/>
<comment type="caution">
    <text evidence="2">The sequence shown here is derived from an EMBL/GenBank/DDBJ whole genome shotgun (WGS) entry which is preliminary data.</text>
</comment>
<proteinExistence type="predicted"/>
<feature type="chain" id="PRO_5029702331" description="DUF4197 domain-containing protein" evidence="1">
    <location>
        <begin position="29"/>
        <end position="259"/>
    </location>
</feature>
<evidence type="ECO:0008006" key="4">
    <source>
        <dbReference type="Google" id="ProtNLM"/>
    </source>
</evidence>
<gene>
    <name evidence="2" type="ORF">DSM101010T_09670</name>
</gene>
<dbReference type="Proteomes" id="UP000503840">
    <property type="component" value="Unassembled WGS sequence"/>
</dbReference>
<sequence>MRNSNFRRNTLWALIFTLAAFHALPARAGLLDAVKEQIFSGSSGTSGTSATSSSSLTDREVINGLKEALNTTVKKSVSTLSAEGGFLNTPSVRIPMPDSLTAAEKIARSLGQDKLADEFIATMNHAAEQAAGETASIFLNAIKSMSFDDARAILNGSNDAATAYLRKTSTGDLTERIRPIVEKATKAAHVTDTYKNFADSLHQLTPLMSTKASDLDGYVTDKTIEGIFTVMAKEEASIRANPAARTTDLLKKVFGSTTR</sequence>
<evidence type="ECO:0000313" key="3">
    <source>
        <dbReference type="Proteomes" id="UP000503840"/>
    </source>
</evidence>
<dbReference type="EMBL" id="BLVO01000012">
    <property type="protein sequence ID" value="GFM32602.1"/>
    <property type="molecule type" value="Genomic_DNA"/>
</dbReference>
<evidence type="ECO:0000256" key="1">
    <source>
        <dbReference type="SAM" id="SignalP"/>
    </source>
</evidence>
<protein>
    <recommendedName>
        <fullName evidence="4">DUF4197 domain-containing protein</fullName>
    </recommendedName>
</protein>
<dbReference type="Pfam" id="PF13852">
    <property type="entry name" value="DUF4197"/>
    <property type="match status" value="1"/>
</dbReference>
<accession>A0A7J0BHC5</accession>
<keyword evidence="3" id="KW-1185">Reference proteome</keyword>
<keyword evidence="1" id="KW-0732">Signal</keyword>
<dbReference type="RefSeq" id="WP_174404297.1">
    <property type="nucleotide sequence ID" value="NZ_BLVO01000012.1"/>
</dbReference>
<evidence type="ECO:0000313" key="2">
    <source>
        <dbReference type="EMBL" id="GFM32602.1"/>
    </source>
</evidence>
<organism evidence="2 3">
    <name type="scientific">Desulfovibrio subterraneus</name>
    <dbReference type="NCBI Taxonomy" id="2718620"/>
    <lineage>
        <taxon>Bacteria</taxon>
        <taxon>Pseudomonadati</taxon>
        <taxon>Thermodesulfobacteriota</taxon>
        <taxon>Desulfovibrionia</taxon>
        <taxon>Desulfovibrionales</taxon>
        <taxon>Desulfovibrionaceae</taxon>
        <taxon>Desulfovibrio</taxon>
    </lineage>
</organism>
<dbReference type="InterPro" id="IPR025245">
    <property type="entry name" value="DUF4197"/>
</dbReference>
<name>A0A7J0BHC5_9BACT</name>
<feature type="signal peptide" evidence="1">
    <location>
        <begin position="1"/>
        <end position="28"/>
    </location>
</feature>